<keyword evidence="4" id="KW-0378">Hydrolase</keyword>
<evidence type="ECO:0000256" key="3">
    <source>
        <dbReference type="ARBA" id="ARBA00022729"/>
    </source>
</evidence>
<evidence type="ECO:0000256" key="2">
    <source>
        <dbReference type="ARBA" id="ARBA00022670"/>
    </source>
</evidence>
<keyword evidence="2" id="KW-0645">Protease</keyword>
<dbReference type="InterPro" id="IPR008758">
    <property type="entry name" value="Peptidase_S28"/>
</dbReference>
<evidence type="ECO:0000256" key="1">
    <source>
        <dbReference type="ARBA" id="ARBA00011079"/>
    </source>
</evidence>
<comment type="caution">
    <text evidence="6">The sequence shown here is derived from an EMBL/GenBank/DDBJ whole genome shotgun (WGS) entry which is preliminary data.</text>
</comment>
<dbReference type="EMBL" id="JOJR01000091">
    <property type="protein sequence ID" value="RCN45824.1"/>
    <property type="molecule type" value="Genomic_DNA"/>
</dbReference>
<dbReference type="PANTHER" id="PTHR11010:SF117">
    <property type="entry name" value="SERINE PROTEASE 16"/>
    <property type="match status" value="1"/>
</dbReference>
<evidence type="ECO:0000256" key="5">
    <source>
        <dbReference type="ARBA" id="ARBA00023180"/>
    </source>
</evidence>
<dbReference type="InterPro" id="IPR029058">
    <property type="entry name" value="AB_hydrolase_fold"/>
</dbReference>
<dbReference type="GO" id="GO:0008239">
    <property type="term" value="F:dipeptidyl-peptidase activity"/>
    <property type="evidence" value="ECO:0007669"/>
    <property type="project" value="TreeGrafter"/>
</dbReference>
<evidence type="ECO:0008006" key="8">
    <source>
        <dbReference type="Google" id="ProtNLM"/>
    </source>
</evidence>
<organism evidence="6 7">
    <name type="scientific">Ancylostoma caninum</name>
    <name type="common">Dog hookworm</name>
    <dbReference type="NCBI Taxonomy" id="29170"/>
    <lineage>
        <taxon>Eukaryota</taxon>
        <taxon>Metazoa</taxon>
        <taxon>Ecdysozoa</taxon>
        <taxon>Nematoda</taxon>
        <taxon>Chromadorea</taxon>
        <taxon>Rhabditida</taxon>
        <taxon>Rhabditina</taxon>
        <taxon>Rhabditomorpha</taxon>
        <taxon>Strongyloidea</taxon>
        <taxon>Ancylostomatidae</taxon>
        <taxon>Ancylostomatinae</taxon>
        <taxon>Ancylostoma</taxon>
    </lineage>
</organism>
<name>A0A368GNB8_ANCCA</name>
<keyword evidence="5" id="KW-0325">Glycoprotein</keyword>
<evidence type="ECO:0000313" key="6">
    <source>
        <dbReference type="EMBL" id="RCN45824.1"/>
    </source>
</evidence>
<sequence length="207" mass="23862">MCTDVFGKKFNANYIDAAVRATQAHYGGVERFEASNVVIPNGSVDPWHRLGKLVSHYASIVTYLIKGTAHCAEMSPPGPNDKPGLKEVRKIIEQNIAKWLTEPRSKLTVKTIKKRVMPRARTTYPKQEEKTDVKPILLSQMKFPPWTRHRRMYFGRPPQGFVNPPKKNRATQQDFEPQFITQPFDHFNSSDQRTFQQVLSSSLFFFH</sequence>
<protein>
    <recommendedName>
        <fullName evidence="8">Serine carboxypeptidase S28</fullName>
    </recommendedName>
</protein>
<dbReference type="GO" id="GO:0006508">
    <property type="term" value="P:proteolysis"/>
    <property type="evidence" value="ECO:0007669"/>
    <property type="project" value="UniProtKB-KW"/>
</dbReference>
<dbReference type="Pfam" id="PF05577">
    <property type="entry name" value="Peptidase_S28"/>
    <property type="match status" value="1"/>
</dbReference>
<comment type="similarity">
    <text evidence="1">Belongs to the peptidase S28 family.</text>
</comment>
<dbReference type="AlphaFoldDB" id="A0A368GNB8"/>
<accession>A0A368GNB8</accession>
<dbReference type="GO" id="GO:0070008">
    <property type="term" value="F:serine-type exopeptidase activity"/>
    <property type="evidence" value="ECO:0007669"/>
    <property type="project" value="InterPro"/>
</dbReference>
<evidence type="ECO:0000256" key="4">
    <source>
        <dbReference type="ARBA" id="ARBA00022801"/>
    </source>
</evidence>
<proteinExistence type="inferred from homology"/>
<gene>
    <name evidence="6" type="ORF">ANCCAN_08121</name>
</gene>
<reference evidence="6 7" key="1">
    <citation type="submission" date="2014-10" db="EMBL/GenBank/DDBJ databases">
        <title>Draft genome of the hookworm Ancylostoma caninum.</title>
        <authorList>
            <person name="Mitreva M."/>
        </authorList>
    </citation>
    <scope>NUCLEOTIDE SEQUENCE [LARGE SCALE GENOMIC DNA]</scope>
    <source>
        <strain evidence="6 7">Baltimore</strain>
    </source>
</reference>
<dbReference type="OrthoDB" id="1735038at2759"/>
<keyword evidence="7" id="KW-1185">Reference proteome</keyword>
<evidence type="ECO:0000313" key="7">
    <source>
        <dbReference type="Proteomes" id="UP000252519"/>
    </source>
</evidence>
<dbReference type="Gene3D" id="3.40.50.1820">
    <property type="entry name" value="alpha/beta hydrolase"/>
    <property type="match status" value="1"/>
</dbReference>
<dbReference type="Proteomes" id="UP000252519">
    <property type="component" value="Unassembled WGS sequence"/>
</dbReference>
<dbReference type="PANTHER" id="PTHR11010">
    <property type="entry name" value="PROTEASE S28 PRO-X CARBOXYPEPTIDASE-RELATED"/>
    <property type="match status" value="1"/>
</dbReference>
<keyword evidence="3" id="KW-0732">Signal</keyword>